<comment type="caution">
    <text evidence="2">The sequence shown here is derived from an EMBL/GenBank/DDBJ whole genome shotgun (WGS) entry which is preliminary data.</text>
</comment>
<evidence type="ECO:0000313" key="3">
    <source>
        <dbReference type="Proteomes" id="UP000663866"/>
    </source>
</evidence>
<organism evidence="2 3">
    <name type="scientific">Rotaria magnacalcarata</name>
    <dbReference type="NCBI Taxonomy" id="392030"/>
    <lineage>
        <taxon>Eukaryota</taxon>
        <taxon>Metazoa</taxon>
        <taxon>Spiralia</taxon>
        <taxon>Gnathifera</taxon>
        <taxon>Rotifera</taxon>
        <taxon>Eurotatoria</taxon>
        <taxon>Bdelloidea</taxon>
        <taxon>Philodinida</taxon>
        <taxon>Philodinidae</taxon>
        <taxon>Rotaria</taxon>
    </lineage>
</organism>
<accession>A0A820I339</accession>
<dbReference type="AlphaFoldDB" id="A0A820I339"/>
<evidence type="ECO:0000313" key="1">
    <source>
        <dbReference type="EMBL" id="CAF4206767.1"/>
    </source>
</evidence>
<gene>
    <name evidence="2" type="ORF">OVN521_LOCUS31409</name>
    <name evidence="1" type="ORF">UXM345_LOCUS28322</name>
</gene>
<proteinExistence type="predicted"/>
<feature type="non-terminal residue" evidence="2">
    <location>
        <position position="1"/>
    </location>
</feature>
<protein>
    <submittedName>
        <fullName evidence="2">Uncharacterized protein</fullName>
    </submittedName>
</protein>
<dbReference type="Proteomes" id="UP000663842">
    <property type="component" value="Unassembled WGS sequence"/>
</dbReference>
<dbReference type="Proteomes" id="UP000663866">
    <property type="component" value="Unassembled WGS sequence"/>
</dbReference>
<name>A0A820I339_9BILA</name>
<reference evidence="2" key="1">
    <citation type="submission" date="2021-02" db="EMBL/GenBank/DDBJ databases">
        <authorList>
            <person name="Nowell W R."/>
        </authorList>
    </citation>
    <scope>NUCLEOTIDE SEQUENCE</scope>
</reference>
<evidence type="ECO:0000313" key="2">
    <source>
        <dbReference type="EMBL" id="CAF4304014.1"/>
    </source>
</evidence>
<dbReference type="EMBL" id="CAJOBG010015544">
    <property type="protein sequence ID" value="CAF4304014.1"/>
    <property type="molecule type" value="Genomic_DNA"/>
</dbReference>
<dbReference type="EMBL" id="CAJOBF010006458">
    <property type="protein sequence ID" value="CAF4206767.1"/>
    <property type="molecule type" value="Genomic_DNA"/>
</dbReference>
<sequence length="482" mass="54874">LKDCNFAEEIKSKRLFLSMTDYDMEIPELNPDIGLHLVNFLNGIDASNFLEVVNNCSQFLSIATASDRLFIEIMKKFDGRARILLPAEIYGNYLQDCEILDDKLVPFENHNPSVIQPVQRLFVHPCFSVEGFGVLCKAYRTPLFQYYSRILPFNTDLYCADFGLIDYQLYNETISSERDLNVYEKKFFKTSTYFTKENNEFGPISNAFVNNIDDFRYNLATRFFSLQWLETIEFSKFAIVGSCVLNSLCRSPFGDTKTQDINLIYPARSCLDFEMAVLNVIIKLKKMQPMHLKHEIMVEKISGSLHYYISLPCGVKLNFYYTSAEKSKNPLSHVLHNFDMDICQVAFIGTVSDFILSTHPLISIKNNCSKKMSHLSETKISTINSGNSIEPSTQDKVIPTVSTPTMKRSVSGEIETHSKKIMVHHETSNQKGRFIATVPPPVTCASTATMVVSNNTSSNAIPEISDEELLEMALMFEKQQQQ</sequence>
<keyword evidence="3" id="KW-1185">Reference proteome</keyword>